<dbReference type="AlphaFoldDB" id="A0A0B2WV66"/>
<dbReference type="GeneID" id="63738812"/>
<dbReference type="SUPFAM" id="SSF56399">
    <property type="entry name" value="ADP-ribosylation"/>
    <property type="match status" value="1"/>
</dbReference>
<keyword evidence="4" id="KW-1185">Reference proteome</keyword>
<dbReference type="Gene3D" id="3.90.210.10">
    <property type="entry name" value="Heat-Labile Enterotoxin, subunit A"/>
    <property type="match status" value="1"/>
</dbReference>
<evidence type="ECO:0000256" key="2">
    <source>
        <dbReference type="SAM" id="SignalP"/>
    </source>
</evidence>
<evidence type="ECO:0000256" key="1">
    <source>
        <dbReference type="SAM" id="MobiDB-lite"/>
    </source>
</evidence>
<dbReference type="HOGENOM" id="CLU_390329_0_0_1"/>
<name>A0A0B2WV66_METAS</name>
<sequence length="707" mass="78325">MRLHALVLFLGALAGGNLKLPYPTASPREVAQLPMADKSPSGFLFRGDSRPPRVIFEEGFHPFRCHYLLDTSKARFVSLTRRATSAIFYANGRHAGNKVLTTQGYVYVLSPEGMRDRTAYWLPDIDKANGWKFELAVDGSIQPGAIVGAYRFDNLGTGKPTVEEWIANPDYQYPKESPFTPKGRGCWARSCAGVKHLASVTCRGISCFRLKKARPTAGASPGQGDGKTNPGESPETKAALCKRGLADCDEPDSKVAGNNRAIDEGRKASKKTKGKTAKGGELMVTARRMSRESFNRLLKQFDYGSMEKQQYLYRELRARLPRLKGLSRPQRIARLTTKVGGRAMAVAGLGFYTQAVMDVFSSDTASFLEKAAVVTSILPVIGCVVQLADDMEQGRVDQVQTVSCLAQDILLFPVALAMQVVGGVGAWLEAEKKRYNLWDTGHMRMRCVSRWMESIHRVINYLKSDESVANITAHFTAYHIAILYQASQLMGDLHAAQKGLSRDAATAPSPDAPLDISAQVRPELTRQICAEIAESKHHLRAMLQSRALNYAAEFRHQWINHFLDEWFKAATRPSRFLFWTLNLDSPAKKTFLKNEIDKARNLKLPLHEQQIKDAISEAVERVETPAPCKCIHDSEGSKCEFGNCQVLQPRGNTRDAGGRVFTAMVRSIEKDDGLHLSHACQALFKPCQGPGSTGQTGRPLWCKPAHR</sequence>
<dbReference type="STRING" id="1081103.A0A0B2WV66"/>
<feature type="chain" id="PRO_5002079614" evidence="2">
    <location>
        <begin position="20"/>
        <end position="707"/>
    </location>
</feature>
<feature type="region of interest" description="Disordered" evidence="1">
    <location>
        <begin position="252"/>
        <end position="278"/>
    </location>
</feature>
<dbReference type="Proteomes" id="UP000030816">
    <property type="component" value="Unassembled WGS sequence"/>
</dbReference>
<gene>
    <name evidence="3" type="ORF">MAM_04357</name>
</gene>
<organism evidence="3 4">
    <name type="scientific">Metarhizium album (strain ARSEF 1941)</name>
    <dbReference type="NCBI Taxonomy" id="1081103"/>
    <lineage>
        <taxon>Eukaryota</taxon>
        <taxon>Fungi</taxon>
        <taxon>Dikarya</taxon>
        <taxon>Ascomycota</taxon>
        <taxon>Pezizomycotina</taxon>
        <taxon>Sordariomycetes</taxon>
        <taxon>Hypocreomycetidae</taxon>
        <taxon>Hypocreales</taxon>
        <taxon>Clavicipitaceae</taxon>
        <taxon>Metarhizium</taxon>
    </lineage>
</organism>
<dbReference type="OrthoDB" id="4868762at2759"/>
<reference evidence="3 4" key="1">
    <citation type="journal article" date="2014" name="Proc. Natl. Acad. Sci. U.S.A.">
        <title>Trajectory and genomic determinants of fungal-pathogen speciation and host adaptation.</title>
        <authorList>
            <person name="Hu X."/>
            <person name="Xiao G."/>
            <person name="Zheng P."/>
            <person name="Shang Y."/>
            <person name="Su Y."/>
            <person name="Zhang X."/>
            <person name="Liu X."/>
            <person name="Zhan S."/>
            <person name="St Leger R.J."/>
            <person name="Wang C."/>
        </authorList>
    </citation>
    <scope>NUCLEOTIDE SEQUENCE [LARGE SCALE GENOMIC DNA]</scope>
    <source>
        <strain evidence="3 4">ARSEF 1941</strain>
    </source>
</reference>
<comment type="caution">
    <text evidence="3">The sequence shown here is derived from an EMBL/GenBank/DDBJ whole genome shotgun (WGS) entry which is preliminary data.</text>
</comment>
<feature type="region of interest" description="Disordered" evidence="1">
    <location>
        <begin position="215"/>
        <end position="236"/>
    </location>
</feature>
<keyword evidence="2" id="KW-0732">Signal</keyword>
<dbReference type="EMBL" id="AZHE01000009">
    <property type="protein sequence ID" value="KHN97968.1"/>
    <property type="molecule type" value="Genomic_DNA"/>
</dbReference>
<protein>
    <submittedName>
        <fullName evidence="3">Diphtheria toxin, translocation domain protein</fullName>
    </submittedName>
</protein>
<dbReference type="Gene3D" id="1.10.490.40">
    <property type="entry name" value="Diphtheria toxin, translocation domain"/>
    <property type="match status" value="1"/>
</dbReference>
<dbReference type="RefSeq" id="XP_040679034.1">
    <property type="nucleotide sequence ID" value="XM_040823155.1"/>
</dbReference>
<dbReference type="Pfam" id="PF02764">
    <property type="entry name" value="Diphtheria_T"/>
    <property type="match status" value="1"/>
</dbReference>
<proteinExistence type="predicted"/>
<evidence type="ECO:0000313" key="3">
    <source>
        <dbReference type="EMBL" id="KHN97968.1"/>
    </source>
</evidence>
<feature type="signal peptide" evidence="2">
    <location>
        <begin position="1"/>
        <end position="19"/>
    </location>
</feature>
<evidence type="ECO:0000313" key="4">
    <source>
        <dbReference type="Proteomes" id="UP000030816"/>
    </source>
</evidence>
<accession>A0A0B2WV66</accession>